<gene>
    <name evidence="2" type="ORF">AVDCRST_MAG53-1794</name>
</gene>
<organism evidence="2">
    <name type="scientific">uncultured Solirubrobacteraceae bacterium</name>
    <dbReference type="NCBI Taxonomy" id="1162706"/>
    <lineage>
        <taxon>Bacteria</taxon>
        <taxon>Bacillati</taxon>
        <taxon>Actinomycetota</taxon>
        <taxon>Thermoleophilia</taxon>
        <taxon>Solirubrobacterales</taxon>
        <taxon>Solirubrobacteraceae</taxon>
        <taxon>environmental samples</taxon>
    </lineage>
</organism>
<evidence type="ECO:0000313" key="2">
    <source>
        <dbReference type="EMBL" id="CAA9495976.1"/>
    </source>
</evidence>
<feature type="transmembrane region" description="Helical" evidence="1">
    <location>
        <begin position="54"/>
        <end position="71"/>
    </location>
</feature>
<dbReference type="AlphaFoldDB" id="A0A6J4SK49"/>
<proteinExistence type="predicted"/>
<accession>A0A6J4SK49</accession>
<sequence length="145" mass="14920">MGVTSLSPAPRPVEIRGTVALAALGAWTILVPYLAKPLDLEVKVSSLVEVVDHVIPGALVAGAGLYLVSLARRRGLAGAPSALLAGAVCFLAGFWVLATHAPLLVEAGRASVSWSAALWHSSTAVPVVILALWCVLRSTPAEPGR</sequence>
<keyword evidence="1" id="KW-0812">Transmembrane</keyword>
<keyword evidence="1" id="KW-0472">Membrane</keyword>
<keyword evidence="1" id="KW-1133">Transmembrane helix</keyword>
<feature type="transmembrane region" description="Helical" evidence="1">
    <location>
        <begin position="15"/>
        <end position="34"/>
    </location>
</feature>
<feature type="transmembrane region" description="Helical" evidence="1">
    <location>
        <begin position="83"/>
        <end position="105"/>
    </location>
</feature>
<feature type="transmembrane region" description="Helical" evidence="1">
    <location>
        <begin position="117"/>
        <end position="136"/>
    </location>
</feature>
<reference evidence="2" key="1">
    <citation type="submission" date="2020-02" db="EMBL/GenBank/DDBJ databases">
        <authorList>
            <person name="Meier V. D."/>
        </authorList>
    </citation>
    <scope>NUCLEOTIDE SEQUENCE</scope>
    <source>
        <strain evidence="2">AVDCRST_MAG53</strain>
    </source>
</reference>
<evidence type="ECO:0000256" key="1">
    <source>
        <dbReference type="SAM" id="Phobius"/>
    </source>
</evidence>
<dbReference type="EMBL" id="CADCVR010000055">
    <property type="protein sequence ID" value="CAA9495976.1"/>
    <property type="molecule type" value="Genomic_DNA"/>
</dbReference>
<protein>
    <submittedName>
        <fullName evidence="2">Uncharacterized protein</fullName>
    </submittedName>
</protein>
<name>A0A6J4SK49_9ACTN</name>